<reference evidence="4 5" key="2">
    <citation type="submission" date="2017-02" db="EMBL/GenBank/DDBJ databases">
        <title>A genome survey and senescence transcriptome analysis in Lentinula edodes.</title>
        <authorList>
            <person name="Sakamoto Y."/>
            <person name="Nakade K."/>
            <person name="Sato S."/>
            <person name="Yoshida Y."/>
            <person name="Miyazaki K."/>
            <person name="Natsume S."/>
            <person name="Konno N."/>
        </authorList>
    </citation>
    <scope>NUCLEOTIDE SEQUENCE [LARGE SCALE GENOMIC DNA]</scope>
    <source>
        <strain evidence="4 5">NBRC 111202</strain>
    </source>
</reference>
<name>A0A1Q3ENJ5_LENED</name>
<comment type="caution">
    <text evidence="4">The sequence shown here is derived from an EMBL/GenBank/DDBJ whole genome shotgun (WGS) entry which is preliminary data.</text>
</comment>
<organism evidence="4 5">
    <name type="scientific">Lentinula edodes</name>
    <name type="common">Shiitake mushroom</name>
    <name type="synonym">Lentinus edodes</name>
    <dbReference type="NCBI Taxonomy" id="5353"/>
    <lineage>
        <taxon>Eukaryota</taxon>
        <taxon>Fungi</taxon>
        <taxon>Dikarya</taxon>
        <taxon>Basidiomycota</taxon>
        <taxon>Agaricomycotina</taxon>
        <taxon>Agaricomycetes</taxon>
        <taxon>Agaricomycetidae</taxon>
        <taxon>Agaricales</taxon>
        <taxon>Marasmiineae</taxon>
        <taxon>Omphalotaceae</taxon>
        <taxon>Lentinula</taxon>
    </lineage>
</organism>
<dbReference type="PANTHER" id="PTHR10492:SF57">
    <property type="entry name" value="ATP-DEPENDENT DNA HELICASE"/>
    <property type="match status" value="1"/>
</dbReference>
<dbReference type="InterPro" id="IPR010285">
    <property type="entry name" value="DNA_helicase_pif1-like_DEAD"/>
</dbReference>
<dbReference type="Pfam" id="PF14214">
    <property type="entry name" value="Helitron_like_N"/>
    <property type="match status" value="1"/>
</dbReference>
<comment type="similarity">
    <text evidence="1">Belongs to the helicase family.</text>
</comment>
<evidence type="ECO:0000313" key="4">
    <source>
        <dbReference type="EMBL" id="GAW08762.1"/>
    </source>
</evidence>
<dbReference type="GO" id="GO:0006310">
    <property type="term" value="P:DNA recombination"/>
    <property type="evidence" value="ECO:0007669"/>
    <property type="project" value="UniProtKB-KW"/>
</dbReference>
<accession>A0A1Q3ENJ5</accession>
<dbReference type="GO" id="GO:0016887">
    <property type="term" value="F:ATP hydrolysis activity"/>
    <property type="evidence" value="ECO:0007669"/>
    <property type="project" value="RHEA"/>
</dbReference>
<reference evidence="4 5" key="1">
    <citation type="submission" date="2016-08" db="EMBL/GenBank/DDBJ databases">
        <authorList>
            <consortium name="Lentinula edodes genome sequencing consortium"/>
            <person name="Sakamoto Y."/>
            <person name="Nakade K."/>
            <person name="Sato S."/>
            <person name="Yoshida Y."/>
            <person name="Miyazaki K."/>
            <person name="Natsume S."/>
            <person name="Konno N."/>
        </authorList>
    </citation>
    <scope>NUCLEOTIDE SEQUENCE [LARGE SCALE GENOMIC DNA]</scope>
    <source>
        <strain evidence="4 5">NBRC 111202</strain>
    </source>
</reference>
<keyword evidence="5" id="KW-1185">Reference proteome</keyword>
<dbReference type="InterPro" id="IPR027417">
    <property type="entry name" value="P-loop_NTPase"/>
</dbReference>
<keyword evidence="1" id="KW-0227">DNA damage</keyword>
<keyword evidence="1" id="KW-0347">Helicase</keyword>
<gene>
    <name evidence="4" type="ORF">LENED_010845</name>
</gene>
<keyword evidence="1" id="KW-0233">DNA recombination</keyword>
<keyword evidence="1" id="KW-0234">DNA repair</keyword>
<comment type="cofactor">
    <cofactor evidence="1">
        <name>Mg(2+)</name>
        <dbReference type="ChEBI" id="CHEBI:18420"/>
    </cofactor>
</comment>
<dbReference type="GO" id="GO:0043139">
    <property type="term" value="F:5'-3' DNA helicase activity"/>
    <property type="evidence" value="ECO:0007669"/>
    <property type="project" value="UniProtKB-EC"/>
</dbReference>
<feature type="domain" description="Helitron helicase-like" evidence="3">
    <location>
        <begin position="253"/>
        <end position="433"/>
    </location>
</feature>
<dbReference type="PANTHER" id="PTHR10492">
    <property type="match status" value="1"/>
</dbReference>
<comment type="catalytic activity">
    <reaction evidence="1">
        <text>ATP + H2O = ADP + phosphate + H(+)</text>
        <dbReference type="Rhea" id="RHEA:13065"/>
        <dbReference type="ChEBI" id="CHEBI:15377"/>
        <dbReference type="ChEBI" id="CHEBI:15378"/>
        <dbReference type="ChEBI" id="CHEBI:30616"/>
        <dbReference type="ChEBI" id="CHEBI:43474"/>
        <dbReference type="ChEBI" id="CHEBI:456216"/>
        <dbReference type="EC" id="5.6.2.3"/>
    </reaction>
</comment>
<dbReference type="Gene3D" id="3.40.50.300">
    <property type="entry name" value="P-loop containing nucleotide triphosphate hydrolases"/>
    <property type="match status" value="1"/>
</dbReference>
<feature type="domain" description="DNA helicase Pif1-like DEAD-box helicase" evidence="2">
    <location>
        <begin position="881"/>
        <end position="1089"/>
    </location>
</feature>
<evidence type="ECO:0000259" key="2">
    <source>
        <dbReference type="Pfam" id="PF05970"/>
    </source>
</evidence>
<keyword evidence="1" id="KW-0378">Hydrolase</keyword>
<keyword evidence="1" id="KW-0067">ATP-binding</keyword>
<dbReference type="EC" id="5.6.2.3" evidence="1"/>
<proteinExistence type="inferred from homology"/>
<dbReference type="GO" id="GO:0000723">
    <property type="term" value="P:telomere maintenance"/>
    <property type="evidence" value="ECO:0007669"/>
    <property type="project" value="InterPro"/>
</dbReference>
<dbReference type="SUPFAM" id="SSF52540">
    <property type="entry name" value="P-loop containing nucleoside triphosphate hydrolases"/>
    <property type="match status" value="2"/>
</dbReference>
<sequence length="1178" mass="134718">MCCKHGEVCLPLLRRPPNYLFRLFTSQDHQAKEFRENIAQYNSALAFTSVGVSVDDTVNRRGRGPPVFRIHGELKHWSGSLLPREGTAPAYAQLYILDPHAALHYRMQRNENLCRETMEALQTVLRAVNPYSSIYQHAYEILRQHPDAPQLSISLRVMPGHDPRRYNLPTADEVAAIIPGDGTQALDRRDIILRLRDESGHGSALQRVNDGHAAYSPLHYVLLFPYGESGWHWNLKLHQPKSSTPKRLSQTRYAAFRLQFRPEEFSTILHAGRLLQRYAVDLWASADQNRLSYLRQNQTKLRSDLYKGVEDALDRDANLHNLGQRVILPSSYIGGPRHMHQRFQDAMAIARYFKKVDLFITMTANPAWAEIERELFQGQTAADRPDLVSRVFKLKRDAFLEDIKKGQVFGAIAGLVYTIEFQKRGLPHMHLLIFLRREFKLRSPRDVDSVIWARWPDPETEPELFKVIRKCMVHGPCGAHNPLAPCMESGKCTKGFPKPFETCTSMDDEGYPRYYRPDDGREYDVGGHKVNNTWIVSYNPYLSVKYDCHVNVECAASFRTVKYTVKYINKGPDRGTLALEELDEIKQFIEGRYFSASEAIWRIFHFDIHGQEPNIVRLPVHLPGQHFVHFDPDDHPDTIRHRIAQEKSILTAFFEANASPILGPVANNYTYQEFPQHFVLQDDKRWKLRQKGFALGRMNYVPANAGERFYLRTLLTVAKGPTSWDDLLTYENQRYTTFHDVCLARGLLENDGEWHRALAEACTMQPGHALRQMFSTLLLFCNPQDPGNLWNQFREYICDDLPYHLRVMGHVNPSSEDTYDYGLYLLDHLLQESGHFLEDFTGMPLPVRNWAAQVGNTFIAEQLDYDHEAEREQAEHSIVLMNSEQRMAFDNIMESVEKGNGSLFFLSGPGGTGKTFVYQVLCHAIRAHGWITLCVASTGIAALLLPGGRTAHSMFKIPIDGLTEESLCNIPKQSSRAELLRQTHAIIWDESPMQNRLAFEALDRTCQDIRDNNCPFGGITVIFGGDFQQILPVVIKGSPEDIVSASLKRSYLWQLIKVLKLERNMRLEQTGSDDERDFASWLLDIGHGHGLTREDNTIALRQDMRVFSEASLIDAIYPGIATLPTAPAPEFFLERAILAPRNTDVNTINQNLLNYLPGEERRSSGHLMSLVFHQESFV</sequence>
<evidence type="ECO:0000259" key="3">
    <source>
        <dbReference type="Pfam" id="PF14214"/>
    </source>
</evidence>
<protein>
    <recommendedName>
        <fullName evidence="1">ATP-dependent DNA helicase</fullName>
        <ecNumber evidence="1">5.6.2.3</ecNumber>
    </recommendedName>
</protein>
<dbReference type="AlphaFoldDB" id="A0A1Q3ENJ5"/>
<dbReference type="STRING" id="5353.A0A1Q3ENJ5"/>
<dbReference type="GO" id="GO:0005524">
    <property type="term" value="F:ATP binding"/>
    <property type="evidence" value="ECO:0007669"/>
    <property type="project" value="UniProtKB-KW"/>
</dbReference>
<evidence type="ECO:0000313" key="5">
    <source>
        <dbReference type="Proteomes" id="UP000188533"/>
    </source>
</evidence>
<dbReference type="Pfam" id="PF05970">
    <property type="entry name" value="PIF1"/>
    <property type="match status" value="1"/>
</dbReference>
<dbReference type="GO" id="GO:0006281">
    <property type="term" value="P:DNA repair"/>
    <property type="evidence" value="ECO:0007669"/>
    <property type="project" value="UniProtKB-KW"/>
</dbReference>
<dbReference type="InterPro" id="IPR025476">
    <property type="entry name" value="Helitron_helicase-like"/>
</dbReference>
<keyword evidence="1" id="KW-0547">Nucleotide-binding</keyword>
<dbReference type="EMBL" id="BDGU01000723">
    <property type="protein sequence ID" value="GAW08762.1"/>
    <property type="molecule type" value="Genomic_DNA"/>
</dbReference>
<dbReference type="Proteomes" id="UP000188533">
    <property type="component" value="Unassembled WGS sequence"/>
</dbReference>
<evidence type="ECO:0000256" key="1">
    <source>
        <dbReference type="RuleBase" id="RU363044"/>
    </source>
</evidence>